<gene>
    <name evidence="4" type="ORF">PSON_ATCC_30995.1.T0920153</name>
</gene>
<evidence type="ECO:0000259" key="3">
    <source>
        <dbReference type="PROSITE" id="PS50222"/>
    </source>
</evidence>
<proteinExistence type="predicted"/>
<feature type="domain" description="EF-hand" evidence="3">
    <location>
        <begin position="145"/>
        <end position="180"/>
    </location>
</feature>
<feature type="domain" description="EH" evidence="2">
    <location>
        <begin position="112"/>
        <end position="197"/>
    </location>
</feature>
<dbReference type="Pfam" id="PF12763">
    <property type="entry name" value="EH"/>
    <property type="match status" value="2"/>
</dbReference>
<dbReference type="CDD" id="cd00052">
    <property type="entry name" value="EH"/>
    <property type="match status" value="1"/>
</dbReference>
<dbReference type="AlphaFoldDB" id="A0A8S1Q0P8"/>
<dbReference type="EMBL" id="CAJJDN010000092">
    <property type="protein sequence ID" value="CAD8108936.1"/>
    <property type="molecule type" value="Genomic_DNA"/>
</dbReference>
<organism evidence="4 5">
    <name type="scientific">Paramecium sonneborni</name>
    <dbReference type="NCBI Taxonomy" id="65129"/>
    <lineage>
        <taxon>Eukaryota</taxon>
        <taxon>Sar</taxon>
        <taxon>Alveolata</taxon>
        <taxon>Ciliophora</taxon>
        <taxon>Intramacronucleata</taxon>
        <taxon>Oligohymenophorea</taxon>
        <taxon>Peniculida</taxon>
        <taxon>Parameciidae</taxon>
        <taxon>Paramecium</taxon>
    </lineage>
</organism>
<dbReference type="InterPro" id="IPR000261">
    <property type="entry name" value="EH_dom"/>
</dbReference>
<evidence type="ECO:0000259" key="2">
    <source>
        <dbReference type="PROSITE" id="PS50031"/>
    </source>
</evidence>
<comment type="caution">
    <text evidence="4">The sequence shown here is derived from an EMBL/GenBank/DDBJ whole genome shotgun (WGS) entry which is preliminary data.</text>
</comment>
<feature type="domain" description="EH" evidence="2">
    <location>
        <begin position="9"/>
        <end position="68"/>
    </location>
</feature>
<evidence type="ECO:0000313" key="4">
    <source>
        <dbReference type="EMBL" id="CAD8108936.1"/>
    </source>
</evidence>
<accession>A0A8S1Q0P8</accession>
<dbReference type="PANTHER" id="PTHR11216">
    <property type="entry name" value="EH DOMAIN"/>
    <property type="match status" value="1"/>
</dbReference>
<dbReference type="GO" id="GO:0016197">
    <property type="term" value="P:endosomal transport"/>
    <property type="evidence" value="ECO:0007669"/>
    <property type="project" value="TreeGrafter"/>
</dbReference>
<dbReference type="InterPro" id="IPR002048">
    <property type="entry name" value="EF_hand_dom"/>
</dbReference>
<dbReference type="GO" id="GO:0005737">
    <property type="term" value="C:cytoplasm"/>
    <property type="evidence" value="ECO:0007669"/>
    <property type="project" value="TreeGrafter"/>
</dbReference>
<dbReference type="PROSITE" id="PS50222">
    <property type="entry name" value="EF_HAND_2"/>
    <property type="match status" value="1"/>
</dbReference>
<evidence type="ECO:0000256" key="1">
    <source>
        <dbReference type="SAM" id="Coils"/>
    </source>
</evidence>
<evidence type="ECO:0000313" key="5">
    <source>
        <dbReference type="Proteomes" id="UP000692954"/>
    </source>
</evidence>
<dbReference type="Proteomes" id="UP000692954">
    <property type="component" value="Unassembled WGS sequence"/>
</dbReference>
<keyword evidence="1" id="KW-0175">Coiled coil</keyword>
<dbReference type="GO" id="GO:0006897">
    <property type="term" value="P:endocytosis"/>
    <property type="evidence" value="ECO:0007669"/>
    <property type="project" value="TreeGrafter"/>
</dbReference>
<protein>
    <submittedName>
        <fullName evidence="4">Uncharacterized protein</fullName>
    </submittedName>
</protein>
<name>A0A8S1Q0P8_9CILI</name>
<reference evidence="4" key="1">
    <citation type="submission" date="2021-01" db="EMBL/GenBank/DDBJ databases">
        <authorList>
            <consortium name="Genoscope - CEA"/>
            <person name="William W."/>
        </authorList>
    </citation>
    <scope>NUCLEOTIDE SEQUENCE</scope>
</reference>
<sequence length="479" mass="54843">MPIQYTQEELLTFQYYFTMCDETGQGKLDKDKVINFFKASGLNQQNLGDIWQITSSNEQTFTKDEFFAALKLIALAQNGYKPNENLLSMNILSPLPLLQGFQSLNYDISNEQLQKYENYFQTLDQDGTQIIQGIQARALFSKSGLNLEQLKELWNLCDIGEKGYLNKGEFIVALHLVLLCSRQKYPLPITLTDSLLQIIGRFSSNPNGNLLATNSNIIPQQRFGSNSNLLNQPRPRLGSNANIGIQPIQNTLQVQTVIQPLNIPTNVNMIPGYDQNGINSARQQVNDSTQQVYLMQNQLNQLQQSILLEKQEDIKQMQLLNDNLKLILSNLQEQYKAINEELNRIRSQKQGITQQNQQMQQQIGTQVQQNKDYFALFQQEQQQYQQQQYLQPPNQFSALTQNQQQQLNQPPNDQQLGFSNMINYGTSSPQPQTNQIKIQPQIPISFFGEDEVQKQPGILKNQAESQKKQVKFAGESLPW</sequence>
<dbReference type="GO" id="GO:0005886">
    <property type="term" value="C:plasma membrane"/>
    <property type="evidence" value="ECO:0007669"/>
    <property type="project" value="TreeGrafter"/>
</dbReference>
<keyword evidence="5" id="KW-1185">Reference proteome</keyword>
<dbReference type="GO" id="GO:0005509">
    <property type="term" value="F:calcium ion binding"/>
    <property type="evidence" value="ECO:0007669"/>
    <property type="project" value="InterPro"/>
</dbReference>
<dbReference type="SMART" id="SM00027">
    <property type="entry name" value="EH"/>
    <property type="match status" value="2"/>
</dbReference>
<dbReference type="OrthoDB" id="524326at2759"/>
<feature type="coiled-coil region" evidence="1">
    <location>
        <begin position="314"/>
        <end position="362"/>
    </location>
</feature>
<dbReference type="PANTHER" id="PTHR11216:SF174">
    <property type="entry name" value="GH06923P"/>
    <property type="match status" value="1"/>
</dbReference>
<dbReference type="PROSITE" id="PS50031">
    <property type="entry name" value="EH"/>
    <property type="match status" value="2"/>
</dbReference>